<keyword evidence="1" id="KW-0175">Coiled coil</keyword>
<name>A0AAU9IT78_9CILI</name>
<dbReference type="EMBL" id="CAJZBQ010000013">
    <property type="protein sequence ID" value="CAG9314950.1"/>
    <property type="molecule type" value="Genomic_DNA"/>
</dbReference>
<protein>
    <recommendedName>
        <fullName evidence="4">Coiled-coil domain-containing protein 172</fullName>
    </recommendedName>
</protein>
<organism evidence="2 3">
    <name type="scientific">Blepharisma stoltei</name>
    <dbReference type="NCBI Taxonomy" id="1481888"/>
    <lineage>
        <taxon>Eukaryota</taxon>
        <taxon>Sar</taxon>
        <taxon>Alveolata</taxon>
        <taxon>Ciliophora</taxon>
        <taxon>Postciliodesmatophora</taxon>
        <taxon>Heterotrichea</taxon>
        <taxon>Heterotrichida</taxon>
        <taxon>Blepharismidae</taxon>
        <taxon>Blepharisma</taxon>
    </lineage>
</organism>
<feature type="coiled-coil region" evidence="1">
    <location>
        <begin position="88"/>
        <end position="143"/>
    </location>
</feature>
<accession>A0AAU9IT78</accession>
<proteinExistence type="predicted"/>
<gene>
    <name evidence="2" type="ORF">BSTOLATCC_MIC12728</name>
</gene>
<sequence>MNTEQRSEARLLKEVKELISILKMKIRTDCPKNKVYEQLTLRIDSLAKFEEQAISEINYTKELEEEVFRLRKTCDKFSELSSSVQLLHENYKEEIKSLTNDKNQLANENSQLKSSIQAANAQISVLNKEIGVLKEENKNQKDQWDRDRAIFAQEQIGKKAQEQKLLHALDKLERIKKSKIQEDKSMMEECMNLKRSLEEMQNRVSEQEEFEEIIREKDEQIEALKRKCRLFEKELSLREDEDEF</sequence>
<dbReference type="Proteomes" id="UP001162131">
    <property type="component" value="Unassembled WGS sequence"/>
</dbReference>
<evidence type="ECO:0000313" key="3">
    <source>
        <dbReference type="Proteomes" id="UP001162131"/>
    </source>
</evidence>
<keyword evidence="3" id="KW-1185">Reference proteome</keyword>
<feature type="coiled-coil region" evidence="1">
    <location>
        <begin position="183"/>
        <end position="241"/>
    </location>
</feature>
<reference evidence="2" key="1">
    <citation type="submission" date="2021-09" db="EMBL/GenBank/DDBJ databases">
        <authorList>
            <consortium name="AG Swart"/>
            <person name="Singh M."/>
            <person name="Singh A."/>
            <person name="Seah K."/>
            <person name="Emmerich C."/>
        </authorList>
    </citation>
    <scope>NUCLEOTIDE SEQUENCE</scope>
    <source>
        <strain evidence="2">ATCC30299</strain>
    </source>
</reference>
<evidence type="ECO:0000313" key="2">
    <source>
        <dbReference type="EMBL" id="CAG9314950.1"/>
    </source>
</evidence>
<evidence type="ECO:0008006" key="4">
    <source>
        <dbReference type="Google" id="ProtNLM"/>
    </source>
</evidence>
<comment type="caution">
    <text evidence="2">The sequence shown here is derived from an EMBL/GenBank/DDBJ whole genome shotgun (WGS) entry which is preliminary data.</text>
</comment>
<evidence type="ECO:0000256" key="1">
    <source>
        <dbReference type="SAM" id="Coils"/>
    </source>
</evidence>
<dbReference type="AlphaFoldDB" id="A0AAU9IT78"/>